<reference evidence="2 3" key="1">
    <citation type="submission" date="2018-06" db="EMBL/GenBank/DDBJ databases">
        <title>Comparative genomics reveals the genomic features of Rhizophagus irregularis, R. cerebriforme, R. diaphanum and Gigaspora rosea, and their symbiotic lifestyle signature.</title>
        <authorList>
            <person name="Morin E."/>
            <person name="San Clemente H."/>
            <person name="Chen E.C.H."/>
            <person name="De La Providencia I."/>
            <person name="Hainaut M."/>
            <person name="Kuo A."/>
            <person name="Kohler A."/>
            <person name="Murat C."/>
            <person name="Tang N."/>
            <person name="Roy S."/>
            <person name="Loubradou J."/>
            <person name="Henrissat B."/>
            <person name="Grigoriev I.V."/>
            <person name="Corradi N."/>
            <person name="Roux C."/>
            <person name="Martin F.M."/>
        </authorList>
    </citation>
    <scope>NUCLEOTIDE SEQUENCE [LARGE SCALE GENOMIC DNA]</scope>
    <source>
        <strain evidence="2 3">DAOM 227022</strain>
    </source>
</reference>
<comment type="caution">
    <text evidence="2">The sequence shown here is derived from an EMBL/GenBank/DDBJ whole genome shotgun (WGS) entry which is preliminary data.</text>
</comment>
<name>A0A397TP41_9GLOM</name>
<dbReference type="AlphaFoldDB" id="A0A397TP41"/>
<dbReference type="EMBL" id="QKYT01000042">
    <property type="protein sequence ID" value="RIA96634.1"/>
    <property type="molecule type" value="Genomic_DNA"/>
</dbReference>
<organism evidence="2 3">
    <name type="scientific">Glomus cerebriforme</name>
    <dbReference type="NCBI Taxonomy" id="658196"/>
    <lineage>
        <taxon>Eukaryota</taxon>
        <taxon>Fungi</taxon>
        <taxon>Fungi incertae sedis</taxon>
        <taxon>Mucoromycota</taxon>
        <taxon>Glomeromycotina</taxon>
        <taxon>Glomeromycetes</taxon>
        <taxon>Glomerales</taxon>
        <taxon>Glomeraceae</taxon>
        <taxon>Glomus</taxon>
    </lineage>
</organism>
<dbReference type="Proteomes" id="UP000265703">
    <property type="component" value="Unassembled WGS sequence"/>
</dbReference>
<protein>
    <submittedName>
        <fullName evidence="2">Uncharacterized protein</fullName>
    </submittedName>
</protein>
<proteinExistence type="predicted"/>
<feature type="region of interest" description="Disordered" evidence="1">
    <location>
        <begin position="1"/>
        <end position="31"/>
    </location>
</feature>
<dbReference type="STRING" id="658196.A0A397TP41"/>
<evidence type="ECO:0000256" key="1">
    <source>
        <dbReference type="SAM" id="MobiDB-lite"/>
    </source>
</evidence>
<evidence type="ECO:0000313" key="3">
    <source>
        <dbReference type="Proteomes" id="UP000265703"/>
    </source>
</evidence>
<sequence length="157" mass="17716">MSLASNDRKNDTSCDADHGTSSSDSRDVDRKKIGRKGDGIFRLKGDRLEFGAIEAGRKWEDRNGRKYITDSLKLSKMLRDMLVVLIAKCKGNEQIAKQLQTVGMLHSGNRFQLLTMDVPMGYICRAQRLDFYEVAGRINDPLLAFVIKDVLRAKAIH</sequence>
<accession>A0A397TP41</accession>
<gene>
    <name evidence="2" type="ORF">C1645_368015</name>
</gene>
<keyword evidence="3" id="KW-1185">Reference proteome</keyword>
<dbReference type="OrthoDB" id="2401673at2759"/>
<evidence type="ECO:0000313" key="2">
    <source>
        <dbReference type="EMBL" id="RIA96634.1"/>
    </source>
</evidence>